<reference evidence="1" key="1">
    <citation type="journal article" date="2020" name="Mol. Plant Microbe Interact.">
        <title>Genome Sequence of the Biocontrol Agent Coniothyrium minitans strain Conio (IMI 134523).</title>
        <authorList>
            <person name="Patel D."/>
            <person name="Shittu T.A."/>
            <person name="Baroncelli R."/>
            <person name="Muthumeenakshi S."/>
            <person name="Osborne T.H."/>
            <person name="Janganan T.K."/>
            <person name="Sreenivasaprasad S."/>
        </authorList>
    </citation>
    <scope>NUCLEOTIDE SEQUENCE</scope>
    <source>
        <strain evidence="1">Conio</strain>
    </source>
</reference>
<keyword evidence="2" id="KW-1185">Reference proteome</keyword>
<name>A0A9P6GSM1_9PLEO</name>
<organism evidence="1 2">
    <name type="scientific">Paraphaeosphaeria minitans</name>
    <dbReference type="NCBI Taxonomy" id="565426"/>
    <lineage>
        <taxon>Eukaryota</taxon>
        <taxon>Fungi</taxon>
        <taxon>Dikarya</taxon>
        <taxon>Ascomycota</taxon>
        <taxon>Pezizomycotina</taxon>
        <taxon>Dothideomycetes</taxon>
        <taxon>Pleosporomycetidae</taxon>
        <taxon>Pleosporales</taxon>
        <taxon>Massarineae</taxon>
        <taxon>Didymosphaeriaceae</taxon>
        <taxon>Paraphaeosphaeria</taxon>
    </lineage>
</organism>
<dbReference type="AlphaFoldDB" id="A0A9P6GSM1"/>
<gene>
    <name evidence="1" type="ORF">PMIN01_00150</name>
</gene>
<protein>
    <submittedName>
        <fullName evidence="1">Uncharacterized protein</fullName>
    </submittedName>
</protein>
<accession>A0A9P6GSM1</accession>
<evidence type="ECO:0000313" key="2">
    <source>
        <dbReference type="Proteomes" id="UP000756921"/>
    </source>
</evidence>
<dbReference type="OrthoDB" id="10492722at2759"/>
<proteinExistence type="predicted"/>
<sequence length="136" mass="14551">MRKSQTGCSREKMTCHGLLSNAATVGLSGVVPCAVCCVLAQSPVGSASSHSQPRGDHFGRAPPTFIRPFTLPDGDAPREPAGCCPLIRHVRALRKYRLATLMALRVVAANPLTVRLHWLATLRNETPPQTLLESGA</sequence>
<dbReference type="Proteomes" id="UP000756921">
    <property type="component" value="Unassembled WGS sequence"/>
</dbReference>
<dbReference type="EMBL" id="WJXW01000001">
    <property type="protein sequence ID" value="KAF9740611.1"/>
    <property type="molecule type" value="Genomic_DNA"/>
</dbReference>
<comment type="caution">
    <text evidence="1">The sequence shown here is derived from an EMBL/GenBank/DDBJ whole genome shotgun (WGS) entry which is preliminary data.</text>
</comment>
<evidence type="ECO:0000313" key="1">
    <source>
        <dbReference type="EMBL" id="KAF9740611.1"/>
    </source>
</evidence>